<dbReference type="PANTHER" id="PTHR42659:SF9">
    <property type="entry name" value="XANTHINE DEHYDROGENASE FAD-BINDING SUBUNIT XDHB-RELATED"/>
    <property type="match status" value="1"/>
</dbReference>
<evidence type="ECO:0000313" key="5">
    <source>
        <dbReference type="EMBL" id="MBC5737971.1"/>
    </source>
</evidence>
<dbReference type="SUPFAM" id="SSF55447">
    <property type="entry name" value="CO dehydrogenase flavoprotein C-terminal domain-like"/>
    <property type="match status" value="1"/>
</dbReference>
<keyword evidence="1" id="KW-0285">Flavoprotein</keyword>
<dbReference type="Gene3D" id="3.30.43.10">
    <property type="entry name" value="Uridine Diphospho-n-acetylenolpyruvylglucosamine Reductase, domain 2"/>
    <property type="match status" value="1"/>
</dbReference>
<reference evidence="5" key="1">
    <citation type="submission" date="2020-08" db="EMBL/GenBank/DDBJ databases">
        <title>Genome public.</title>
        <authorList>
            <person name="Liu C."/>
            <person name="Sun Q."/>
        </authorList>
    </citation>
    <scope>NUCLEOTIDE SEQUENCE</scope>
    <source>
        <strain evidence="5">NSJ-52</strain>
    </source>
</reference>
<keyword evidence="3" id="KW-0560">Oxidoreductase</keyword>
<evidence type="ECO:0000256" key="1">
    <source>
        <dbReference type="ARBA" id="ARBA00022630"/>
    </source>
</evidence>
<keyword evidence="2" id="KW-0274">FAD</keyword>
<dbReference type="SMART" id="SM01092">
    <property type="entry name" value="CO_deh_flav_C"/>
    <property type="match status" value="1"/>
</dbReference>
<dbReference type="InterPro" id="IPR016169">
    <property type="entry name" value="FAD-bd_PCMH_sub2"/>
</dbReference>
<dbReference type="SUPFAM" id="SSF56176">
    <property type="entry name" value="FAD-binding/transporter-associated domain-like"/>
    <property type="match status" value="1"/>
</dbReference>
<dbReference type="EMBL" id="JACOPQ010000011">
    <property type="protein sequence ID" value="MBC5737971.1"/>
    <property type="molecule type" value="Genomic_DNA"/>
</dbReference>
<dbReference type="PANTHER" id="PTHR42659">
    <property type="entry name" value="XANTHINE DEHYDROGENASE SUBUNIT C-RELATED"/>
    <property type="match status" value="1"/>
</dbReference>
<sequence length="295" mass="31772">MYDIERFYRAKDVPDAVRALEADPDAMLISGGTDVLIQTREGKLAGCSLVSINQLPELTGIRIEEDGTIVIGGAATFSDITNNKALQSRIPILCWAVDQVGSPQIRNVGTIGGNVSNGVTSADSASSLFALNAVVELTGPDGVRRLPIADYYAGPGKTVRQHSEILTAIRIARADYENYGGHYIKYGKREAMEIATLGCAVCVKLTEDKRRVDDLRVAFGVAAPIPMRCHETESKAKGMALDADLLDAVSQGVLAEVKPRDSWRASRAFRLQLVSELSRRALSRAITFAGGEIHA</sequence>
<dbReference type="RefSeq" id="WP_186919753.1">
    <property type="nucleotide sequence ID" value="NZ_JACOPQ010000011.1"/>
</dbReference>
<dbReference type="InterPro" id="IPR016166">
    <property type="entry name" value="FAD-bd_PCMH"/>
</dbReference>
<accession>A0A8J6JEB7</accession>
<dbReference type="GO" id="GO:0002197">
    <property type="term" value="C:xanthine dehydrogenase complex"/>
    <property type="evidence" value="ECO:0007669"/>
    <property type="project" value="InterPro"/>
</dbReference>
<dbReference type="GO" id="GO:0004854">
    <property type="term" value="F:xanthine dehydrogenase activity"/>
    <property type="evidence" value="ECO:0007669"/>
    <property type="project" value="InterPro"/>
</dbReference>
<evidence type="ECO:0000313" key="6">
    <source>
        <dbReference type="Proteomes" id="UP000607645"/>
    </source>
</evidence>
<dbReference type="Gene3D" id="3.30.390.50">
    <property type="entry name" value="CO dehydrogenase flavoprotein, C-terminal domain"/>
    <property type="match status" value="1"/>
</dbReference>
<dbReference type="InterPro" id="IPR005107">
    <property type="entry name" value="CO_DH_flav_C"/>
</dbReference>
<dbReference type="GO" id="GO:0071949">
    <property type="term" value="F:FAD binding"/>
    <property type="evidence" value="ECO:0007669"/>
    <property type="project" value="InterPro"/>
</dbReference>
<feature type="domain" description="FAD-binding PCMH-type" evidence="4">
    <location>
        <begin position="1"/>
        <end position="176"/>
    </location>
</feature>
<comment type="caution">
    <text evidence="5">The sequence shown here is derived from an EMBL/GenBank/DDBJ whole genome shotgun (WGS) entry which is preliminary data.</text>
</comment>
<dbReference type="InterPro" id="IPR036683">
    <property type="entry name" value="CO_DH_flav_C_dom_sf"/>
</dbReference>
<dbReference type="NCBIfam" id="NF007427">
    <property type="entry name" value="PRK09971.1"/>
    <property type="match status" value="1"/>
</dbReference>
<gene>
    <name evidence="5" type="primary">xdhB</name>
    <name evidence="5" type="ORF">H8S62_13245</name>
</gene>
<dbReference type="Pfam" id="PF00941">
    <property type="entry name" value="FAD_binding_5"/>
    <property type="match status" value="1"/>
</dbReference>
<dbReference type="FunFam" id="3.30.465.10:FF:000017">
    <property type="entry name" value="Xanthine dehydrogenase, FAD binding subunit"/>
    <property type="match status" value="1"/>
</dbReference>
<dbReference type="InterPro" id="IPR050031">
    <property type="entry name" value="XdhB_XDHase"/>
</dbReference>
<dbReference type="InterPro" id="IPR036318">
    <property type="entry name" value="FAD-bd_PCMH-like_sf"/>
</dbReference>
<protein>
    <submittedName>
        <fullName evidence="5">Xanthine dehydrogenase FAD-binding subunit XdhB</fullName>
    </submittedName>
</protein>
<keyword evidence="6" id="KW-1185">Reference proteome</keyword>
<dbReference type="Proteomes" id="UP000607645">
    <property type="component" value="Unassembled WGS sequence"/>
</dbReference>
<dbReference type="InterPro" id="IPR016167">
    <property type="entry name" value="FAD-bd_PCMH_sub1"/>
</dbReference>
<evidence type="ECO:0000256" key="2">
    <source>
        <dbReference type="ARBA" id="ARBA00022827"/>
    </source>
</evidence>
<evidence type="ECO:0000256" key="3">
    <source>
        <dbReference type="ARBA" id="ARBA00023002"/>
    </source>
</evidence>
<organism evidence="5 6">
    <name type="scientific">Lawsonibacter faecis</name>
    <dbReference type="NCBI Taxonomy" id="2763052"/>
    <lineage>
        <taxon>Bacteria</taxon>
        <taxon>Bacillati</taxon>
        <taxon>Bacillota</taxon>
        <taxon>Clostridia</taxon>
        <taxon>Eubacteriales</taxon>
        <taxon>Oscillospiraceae</taxon>
        <taxon>Lawsonibacter</taxon>
    </lineage>
</organism>
<dbReference type="InterPro" id="IPR051312">
    <property type="entry name" value="Diverse_Substr_Oxidored"/>
</dbReference>
<evidence type="ECO:0000259" key="4">
    <source>
        <dbReference type="PROSITE" id="PS51387"/>
    </source>
</evidence>
<proteinExistence type="predicted"/>
<name>A0A8J6JEB7_9FIRM</name>
<dbReference type="AlphaFoldDB" id="A0A8J6JEB7"/>
<dbReference type="InterPro" id="IPR002346">
    <property type="entry name" value="Mopterin_DH_FAD-bd"/>
</dbReference>
<dbReference type="NCBIfam" id="NF043083">
    <property type="entry name" value="XdhB_XDHase"/>
    <property type="match status" value="1"/>
</dbReference>
<dbReference type="Pfam" id="PF03450">
    <property type="entry name" value="CO_deh_flav_C"/>
    <property type="match status" value="1"/>
</dbReference>
<dbReference type="Gene3D" id="3.30.465.10">
    <property type="match status" value="1"/>
</dbReference>
<dbReference type="PROSITE" id="PS51387">
    <property type="entry name" value="FAD_PCMH"/>
    <property type="match status" value="1"/>
</dbReference>